<dbReference type="Proteomes" id="UP000001695">
    <property type="component" value="Chromosome"/>
</dbReference>
<evidence type="ECO:0000313" key="2">
    <source>
        <dbReference type="Proteomes" id="UP000001695"/>
    </source>
</evidence>
<keyword evidence="2" id="KW-1185">Reference proteome</keyword>
<reference evidence="2" key="1">
    <citation type="submission" date="2008-03" db="EMBL/GenBank/DDBJ databases">
        <title>Complete sequence of chromosome of Beijerinckia indica subsp. indica ATCC 9039.</title>
        <authorList>
            <consortium name="US DOE Joint Genome Institute"/>
            <person name="Copeland A."/>
            <person name="Lucas S."/>
            <person name="Lapidus A."/>
            <person name="Glavina del Rio T."/>
            <person name="Dalin E."/>
            <person name="Tice H."/>
            <person name="Bruce D."/>
            <person name="Goodwin L."/>
            <person name="Pitluck S."/>
            <person name="LaButti K."/>
            <person name="Schmutz J."/>
            <person name="Larimer F."/>
            <person name="Land M."/>
            <person name="Hauser L."/>
            <person name="Kyrpides N."/>
            <person name="Mikhailova N."/>
            <person name="Dunfield P.F."/>
            <person name="Dedysh S.N."/>
            <person name="Liesack W."/>
            <person name="Saw J.H."/>
            <person name="Alam M."/>
            <person name="Chen Y."/>
            <person name="Murrell J.C."/>
            <person name="Richardson P."/>
        </authorList>
    </citation>
    <scope>NUCLEOTIDE SEQUENCE [LARGE SCALE GENOMIC DNA]</scope>
    <source>
        <strain evidence="2">ATCC 9039 / DSM 1715 / NCIMB 8712</strain>
    </source>
</reference>
<dbReference type="eggNOG" id="ENOG5032UCM">
    <property type="taxonomic scope" value="Bacteria"/>
</dbReference>
<dbReference type="OrthoDB" id="5196049at2"/>
<name>B2IFY7_BEII9</name>
<sequence>MAEFDDKEEDERPLEWDEALAAELVGKYVIAGFIHLERDGISVREKRQVHGVILDAQRDEGFHLALRGHGLGETIILPPNTSAFVKLSRGRYRLKGTDETVSNPDYTSLWTIKTPVLH</sequence>
<gene>
    <name evidence="1" type="ordered locus">Bind_2106</name>
</gene>
<dbReference type="HOGENOM" id="CLU_146552_0_0_5"/>
<dbReference type="AlphaFoldDB" id="B2IFY7"/>
<dbReference type="KEGG" id="bid:Bind_2106"/>
<protein>
    <submittedName>
        <fullName evidence="1">Uncharacterized protein</fullName>
    </submittedName>
</protein>
<reference evidence="1 2" key="2">
    <citation type="journal article" date="2010" name="J. Bacteriol.">
        <title>Complete genome sequence of Beijerinckia indica subsp. indica.</title>
        <authorList>
            <person name="Tamas I."/>
            <person name="Dedysh S.N."/>
            <person name="Liesack W."/>
            <person name="Stott M.B."/>
            <person name="Alam M."/>
            <person name="Murrell J.C."/>
            <person name="Dunfield P.F."/>
        </authorList>
    </citation>
    <scope>NUCLEOTIDE SEQUENCE [LARGE SCALE GENOMIC DNA]</scope>
    <source>
        <strain evidence="2">ATCC 9039 / DSM 1715 / NCIMB 8712</strain>
    </source>
</reference>
<accession>B2IFY7</accession>
<proteinExistence type="predicted"/>
<dbReference type="RefSeq" id="WP_012385082.1">
    <property type="nucleotide sequence ID" value="NC_010581.1"/>
</dbReference>
<organism evidence="1 2">
    <name type="scientific">Beijerinckia indica subsp. indica (strain ATCC 9039 / DSM 1715 / NCIMB 8712)</name>
    <dbReference type="NCBI Taxonomy" id="395963"/>
    <lineage>
        <taxon>Bacteria</taxon>
        <taxon>Pseudomonadati</taxon>
        <taxon>Pseudomonadota</taxon>
        <taxon>Alphaproteobacteria</taxon>
        <taxon>Hyphomicrobiales</taxon>
        <taxon>Beijerinckiaceae</taxon>
        <taxon>Beijerinckia</taxon>
    </lineage>
</organism>
<evidence type="ECO:0000313" key="1">
    <source>
        <dbReference type="EMBL" id="ACB95726.1"/>
    </source>
</evidence>
<dbReference type="EMBL" id="CP001016">
    <property type="protein sequence ID" value="ACB95726.1"/>
    <property type="molecule type" value="Genomic_DNA"/>
</dbReference>